<dbReference type="Gene3D" id="3.40.50.1820">
    <property type="entry name" value="alpha/beta hydrolase"/>
    <property type="match status" value="1"/>
</dbReference>
<keyword evidence="9" id="KW-1185">Reference proteome</keyword>
<dbReference type="Proteomes" id="UP000292052">
    <property type="component" value="Unassembled WGS sequence"/>
</dbReference>
<evidence type="ECO:0000313" key="9">
    <source>
        <dbReference type="Proteomes" id="UP000292052"/>
    </source>
</evidence>
<accession>A0A482VNJ4</accession>
<keyword evidence="5" id="KW-0325">Glycoprotein</keyword>
<dbReference type="InterPro" id="IPR019826">
    <property type="entry name" value="Carboxylesterase_B_AS"/>
</dbReference>
<evidence type="ECO:0000256" key="4">
    <source>
        <dbReference type="ARBA" id="ARBA00023157"/>
    </source>
</evidence>
<evidence type="ECO:0000256" key="5">
    <source>
        <dbReference type="ARBA" id="ARBA00023180"/>
    </source>
</evidence>
<organism evidence="8 9">
    <name type="scientific">Asbolus verrucosus</name>
    <name type="common">Desert ironclad beetle</name>
    <dbReference type="NCBI Taxonomy" id="1661398"/>
    <lineage>
        <taxon>Eukaryota</taxon>
        <taxon>Metazoa</taxon>
        <taxon>Ecdysozoa</taxon>
        <taxon>Arthropoda</taxon>
        <taxon>Hexapoda</taxon>
        <taxon>Insecta</taxon>
        <taxon>Pterygota</taxon>
        <taxon>Neoptera</taxon>
        <taxon>Endopterygota</taxon>
        <taxon>Coleoptera</taxon>
        <taxon>Polyphaga</taxon>
        <taxon>Cucujiformia</taxon>
        <taxon>Tenebrionidae</taxon>
        <taxon>Pimeliinae</taxon>
        <taxon>Asbolus</taxon>
    </lineage>
</organism>
<keyword evidence="3 6" id="KW-0378">Hydrolase</keyword>
<evidence type="ECO:0000256" key="1">
    <source>
        <dbReference type="ARBA" id="ARBA00005964"/>
    </source>
</evidence>
<dbReference type="InterPro" id="IPR002018">
    <property type="entry name" value="CarbesteraseB"/>
</dbReference>
<evidence type="ECO:0000256" key="3">
    <source>
        <dbReference type="ARBA" id="ARBA00022801"/>
    </source>
</evidence>
<dbReference type="AlphaFoldDB" id="A0A482VNJ4"/>
<dbReference type="OrthoDB" id="19653at2759"/>
<dbReference type="EMBL" id="QDEB01083659">
    <property type="protein sequence ID" value="RZC34029.1"/>
    <property type="molecule type" value="Genomic_DNA"/>
</dbReference>
<gene>
    <name evidence="8" type="ORF">BDFB_010965</name>
</gene>
<evidence type="ECO:0000256" key="6">
    <source>
        <dbReference type="RuleBase" id="RU361235"/>
    </source>
</evidence>
<dbReference type="PANTHER" id="PTHR43142:SF1">
    <property type="entry name" value="CARBOXYLIC ESTER HYDROLASE"/>
    <property type="match status" value="1"/>
</dbReference>
<keyword evidence="4" id="KW-1015">Disulfide bond</keyword>
<name>A0A482VNJ4_ASBVE</name>
<comment type="similarity">
    <text evidence="1 6">Belongs to the type-B carboxylesterase/lipase family.</text>
</comment>
<proteinExistence type="inferred from homology"/>
<sequence length="589" mass="66417">MRSYVPACFASVVSAVFGLNFVSNYTQVPPFKYPTDFSRPVSHCRNQVKAPPHVDFLQNPALQIQLPDGLIQGRLKHTVGIGMPYYSFEGIPYAKPPVGRLRFRPPEAPLKWDGVLDADGDVPGCVQITPASGGWYESEDCLYINVYVAKPPSGPPQLKPVMVWIYGGGFLFGVANSTYYGPDFLLEDDVIVVHFNYRINVFGFLSTEDSASPGNYGLKDQLAALRWVRDNIRLFGGDPDKITIFGESAGGASVQYHLLSPKSRGLFRGAISESGSALCPWALQPEPVKIAGQIALSTGFPGGSSEDMVEHLRGLSTRKLKRAALGVSIVNSVNVATSLPFSPTLEPEHEDAFISERSYELLKAGDFERVPYIVGFNSQEAGGVRMGLEFGEPLLGMLPSQVLIPPGLNNRAWGVGDEIKEFYFENDQPKTQQYLDFISDSYFYRPITESARLYSIYAPIYMYRFSYEGYFLGKRAFSMGEESTVNGVMHSEEVWYIFSRADLRHANATDERTRRRMVRLWTNFAKFGDPTPVREELLQNVSWSRFERDDYPYLDIDREMTMRRNFKRETLEFWRGLFAKHGRPPFDTY</sequence>
<keyword evidence="2" id="KW-0719">Serine esterase</keyword>
<evidence type="ECO:0000313" key="8">
    <source>
        <dbReference type="EMBL" id="RZC34029.1"/>
    </source>
</evidence>
<evidence type="ECO:0000259" key="7">
    <source>
        <dbReference type="Pfam" id="PF00135"/>
    </source>
</evidence>
<dbReference type="PANTHER" id="PTHR43142">
    <property type="entry name" value="CARBOXYLIC ESTER HYDROLASE"/>
    <property type="match status" value="1"/>
</dbReference>
<dbReference type="EC" id="3.1.1.-" evidence="6"/>
<dbReference type="STRING" id="1661398.A0A482VNJ4"/>
<feature type="domain" description="Carboxylesterase type B" evidence="7">
    <location>
        <begin position="63"/>
        <end position="574"/>
    </location>
</feature>
<dbReference type="GO" id="GO:0052689">
    <property type="term" value="F:carboxylic ester hydrolase activity"/>
    <property type="evidence" value="ECO:0007669"/>
    <property type="project" value="UniProtKB-KW"/>
</dbReference>
<dbReference type="Pfam" id="PF00135">
    <property type="entry name" value="COesterase"/>
    <property type="match status" value="1"/>
</dbReference>
<evidence type="ECO:0000256" key="2">
    <source>
        <dbReference type="ARBA" id="ARBA00022487"/>
    </source>
</evidence>
<reference evidence="8 9" key="1">
    <citation type="submission" date="2017-03" db="EMBL/GenBank/DDBJ databases">
        <title>Genome of the blue death feigning beetle - Asbolus verrucosus.</title>
        <authorList>
            <person name="Rider S.D."/>
        </authorList>
    </citation>
    <scope>NUCLEOTIDE SEQUENCE [LARGE SCALE GENOMIC DNA]</scope>
    <source>
        <strain evidence="8">Butters</strain>
        <tissue evidence="8">Head and leg muscle</tissue>
    </source>
</reference>
<comment type="caution">
    <text evidence="8">The sequence shown here is derived from an EMBL/GenBank/DDBJ whole genome shotgun (WGS) entry which is preliminary data.</text>
</comment>
<protein>
    <recommendedName>
        <fullName evidence="6">Carboxylic ester hydrolase</fullName>
        <ecNumber evidence="6">3.1.1.-</ecNumber>
    </recommendedName>
</protein>
<dbReference type="SUPFAM" id="SSF53474">
    <property type="entry name" value="alpha/beta-Hydrolases"/>
    <property type="match status" value="1"/>
</dbReference>
<dbReference type="PROSITE" id="PS00122">
    <property type="entry name" value="CARBOXYLESTERASE_B_1"/>
    <property type="match status" value="1"/>
</dbReference>
<dbReference type="InterPro" id="IPR029058">
    <property type="entry name" value="AB_hydrolase_fold"/>
</dbReference>